<dbReference type="SUPFAM" id="SSF103481">
    <property type="entry name" value="Multidrug resistance efflux transporter EmrE"/>
    <property type="match status" value="2"/>
</dbReference>
<comment type="subcellular location">
    <subcellularLocation>
        <location evidence="1">Cell membrane</location>
        <topology evidence="1">Multi-pass membrane protein</topology>
    </subcellularLocation>
</comment>
<dbReference type="Pfam" id="PF00892">
    <property type="entry name" value="EamA"/>
    <property type="match status" value="2"/>
</dbReference>
<dbReference type="InterPro" id="IPR050638">
    <property type="entry name" value="AA-Vitamin_Transporters"/>
</dbReference>
<dbReference type="Proteomes" id="UP001152651">
    <property type="component" value="Unassembled WGS sequence"/>
</dbReference>
<feature type="transmembrane region" description="Helical" evidence="6">
    <location>
        <begin position="252"/>
        <end position="271"/>
    </location>
</feature>
<feature type="domain" description="EamA" evidence="7">
    <location>
        <begin position="139"/>
        <end position="269"/>
    </location>
</feature>
<dbReference type="PANTHER" id="PTHR32322:SF9">
    <property type="entry name" value="AMINO-ACID METABOLITE EFFLUX PUMP-RELATED"/>
    <property type="match status" value="1"/>
</dbReference>
<evidence type="ECO:0000313" key="8">
    <source>
        <dbReference type="EMBL" id="CAH6635240.1"/>
    </source>
</evidence>
<evidence type="ECO:0000256" key="6">
    <source>
        <dbReference type="SAM" id="Phobius"/>
    </source>
</evidence>
<feature type="transmembrane region" description="Helical" evidence="6">
    <location>
        <begin position="61"/>
        <end position="80"/>
    </location>
</feature>
<reference evidence="8" key="1">
    <citation type="submission" date="2022-05" db="EMBL/GenBank/DDBJ databases">
        <authorList>
            <person name="Blom J."/>
        </authorList>
    </citation>
    <scope>NUCLEOTIDE SEQUENCE</scope>
    <source>
        <strain evidence="8">Type strain: CPO20170097</strain>
    </source>
</reference>
<evidence type="ECO:0000256" key="4">
    <source>
        <dbReference type="ARBA" id="ARBA00022989"/>
    </source>
</evidence>
<accession>A0ABM9F3A2</accession>
<dbReference type="PANTHER" id="PTHR32322">
    <property type="entry name" value="INNER MEMBRANE TRANSPORTER"/>
    <property type="match status" value="1"/>
</dbReference>
<name>A0ABM9F3A2_9ENTR</name>
<organism evidence="8 9">
    <name type="scientific">Pseudocitrobacter vendiensis</name>
    <dbReference type="NCBI Taxonomy" id="2488306"/>
    <lineage>
        <taxon>Bacteria</taxon>
        <taxon>Pseudomonadati</taxon>
        <taxon>Pseudomonadota</taxon>
        <taxon>Gammaproteobacteria</taxon>
        <taxon>Enterobacterales</taxon>
        <taxon>Enterobacteriaceae</taxon>
        <taxon>Pseudocitrobacter</taxon>
    </lineage>
</organism>
<feature type="transmembrane region" description="Helical" evidence="6">
    <location>
        <begin position="112"/>
        <end position="132"/>
    </location>
</feature>
<proteinExistence type="predicted"/>
<keyword evidence="5 6" id="KW-0472">Membrane</keyword>
<keyword evidence="4 6" id="KW-1133">Transmembrane helix</keyword>
<evidence type="ECO:0000313" key="9">
    <source>
        <dbReference type="Proteomes" id="UP001152651"/>
    </source>
</evidence>
<feature type="transmembrane region" description="Helical" evidence="6">
    <location>
        <begin position="31"/>
        <end position="49"/>
    </location>
</feature>
<keyword evidence="9" id="KW-1185">Reference proteome</keyword>
<feature type="transmembrane region" description="Helical" evidence="6">
    <location>
        <begin position="169"/>
        <end position="188"/>
    </location>
</feature>
<dbReference type="EMBL" id="CALSBS010000001">
    <property type="protein sequence ID" value="CAH6635240.1"/>
    <property type="molecule type" value="Genomic_DNA"/>
</dbReference>
<dbReference type="InterPro" id="IPR037185">
    <property type="entry name" value="EmrE-like"/>
</dbReference>
<keyword evidence="3 6" id="KW-0812">Transmembrane</keyword>
<dbReference type="RefSeq" id="WP_253896564.1">
    <property type="nucleotide sequence ID" value="NZ_CALSBS010000001.1"/>
</dbReference>
<evidence type="ECO:0000259" key="7">
    <source>
        <dbReference type="Pfam" id="PF00892"/>
    </source>
</evidence>
<sequence>MLLKIILAMVAFAANSLLCRLALKGLHMDAVSFSSVRLLSGAIALFLLLQLPALKQKPEFNWLNACLLALYVFAFSLAYVSMGAAMGALLLFGTVQLVMTGWGFLGGERLTLLKTVGIIAAMAGLVLLLLPGAAHPPLSAALMMIASGAAWGAYCITGKRVQNAAAATAGNFILAVPIALLVFLLSGMQSHIDASGFILAVISGALASGAAYLLWYSLLPMLSPATASTLQLSVPCLAALGGMVFLGEALTVRMLMSIVVTLSGIGLVIYADRSPTIKE</sequence>
<keyword evidence="2" id="KW-1003">Cell membrane</keyword>
<evidence type="ECO:0000256" key="5">
    <source>
        <dbReference type="ARBA" id="ARBA00023136"/>
    </source>
</evidence>
<feature type="domain" description="EamA" evidence="7">
    <location>
        <begin position="3"/>
        <end position="129"/>
    </location>
</feature>
<gene>
    <name evidence="8" type="ORF">FBBNIHIM_00175</name>
</gene>
<evidence type="ECO:0000256" key="2">
    <source>
        <dbReference type="ARBA" id="ARBA00022475"/>
    </source>
</evidence>
<dbReference type="InterPro" id="IPR000620">
    <property type="entry name" value="EamA_dom"/>
</dbReference>
<protein>
    <submittedName>
        <fullName evidence="8">Permease, DMT superfamily</fullName>
    </submittedName>
</protein>
<feature type="transmembrane region" description="Helical" evidence="6">
    <location>
        <begin position="194"/>
        <end position="215"/>
    </location>
</feature>
<evidence type="ECO:0000256" key="1">
    <source>
        <dbReference type="ARBA" id="ARBA00004651"/>
    </source>
</evidence>
<comment type="caution">
    <text evidence="8">The sequence shown here is derived from an EMBL/GenBank/DDBJ whole genome shotgun (WGS) entry which is preliminary data.</text>
</comment>
<evidence type="ECO:0000256" key="3">
    <source>
        <dbReference type="ARBA" id="ARBA00022692"/>
    </source>
</evidence>